<reference evidence="2 3" key="1">
    <citation type="submission" date="2020-10" db="EMBL/GenBank/DDBJ databases">
        <title>Phylogeny of dyella-like bacteria.</title>
        <authorList>
            <person name="Fu J."/>
        </authorList>
    </citation>
    <scope>NUCLEOTIDE SEQUENCE [LARGE SCALE GENOMIC DNA]</scope>
    <source>
        <strain evidence="2 3">DKC-1</strain>
    </source>
</reference>
<keyword evidence="3" id="KW-1185">Reference proteome</keyword>
<dbReference type="RefSeq" id="WP_404542682.1">
    <property type="nucleotide sequence ID" value="NZ_JADIKL010000016.1"/>
</dbReference>
<proteinExistence type="predicted"/>
<gene>
    <name evidence="2" type="ORF">ISP14_18190</name>
</gene>
<organism evidence="2 3">
    <name type="scientific">Dyella agri</name>
    <dbReference type="NCBI Taxonomy" id="1926869"/>
    <lineage>
        <taxon>Bacteria</taxon>
        <taxon>Pseudomonadati</taxon>
        <taxon>Pseudomonadota</taxon>
        <taxon>Gammaproteobacteria</taxon>
        <taxon>Lysobacterales</taxon>
        <taxon>Rhodanobacteraceae</taxon>
        <taxon>Dyella</taxon>
    </lineage>
</organism>
<evidence type="ECO:0008006" key="4">
    <source>
        <dbReference type="Google" id="ProtNLM"/>
    </source>
</evidence>
<evidence type="ECO:0000313" key="2">
    <source>
        <dbReference type="EMBL" id="MFK2932711.1"/>
    </source>
</evidence>
<dbReference type="Proteomes" id="UP001620397">
    <property type="component" value="Unassembled WGS sequence"/>
</dbReference>
<accession>A0ABW8KKQ0</accession>
<evidence type="ECO:0000313" key="3">
    <source>
        <dbReference type="Proteomes" id="UP001620397"/>
    </source>
</evidence>
<sequence length="52" mass="5911">MQTDHGLGAQRADRTLGLSRSARHYVPHRRDDSALIEAIEARLRPTLSNRML</sequence>
<name>A0ABW8KKQ0_9GAMM</name>
<feature type="region of interest" description="Disordered" evidence="1">
    <location>
        <begin position="1"/>
        <end position="24"/>
    </location>
</feature>
<protein>
    <recommendedName>
        <fullName evidence="4">Transposase</fullName>
    </recommendedName>
</protein>
<evidence type="ECO:0000256" key="1">
    <source>
        <dbReference type="SAM" id="MobiDB-lite"/>
    </source>
</evidence>
<comment type="caution">
    <text evidence="2">The sequence shown here is derived from an EMBL/GenBank/DDBJ whole genome shotgun (WGS) entry which is preliminary data.</text>
</comment>
<dbReference type="EMBL" id="JADIKL010000016">
    <property type="protein sequence ID" value="MFK2932711.1"/>
    <property type="molecule type" value="Genomic_DNA"/>
</dbReference>